<dbReference type="Pfam" id="PF07606">
    <property type="entry name" value="DUF1569"/>
    <property type="match status" value="1"/>
</dbReference>
<dbReference type="InterPro" id="IPR034660">
    <property type="entry name" value="DinB/YfiT-like"/>
</dbReference>
<evidence type="ECO:0000313" key="2">
    <source>
        <dbReference type="Proteomes" id="UP000831290"/>
    </source>
</evidence>
<dbReference type="AlphaFoldDB" id="A0A9E6ZIW0"/>
<dbReference type="Gene3D" id="1.20.120.450">
    <property type="entry name" value="dinb family like domain"/>
    <property type="match status" value="1"/>
</dbReference>
<dbReference type="InterPro" id="IPR011463">
    <property type="entry name" value="DUF1569"/>
</dbReference>
<dbReference type="RefSeq" id="WP_255841540.1">
    <property type="nucleotide sequence ID" value="NZ_CP094358.1"/>
</dbReference>
<protein>
    <submittedName>
        <fullName evidence="1">DUF1569 domain-containing protein</fullName>
    </submittedName>
</protein>
<evidence type="ECO:0000313" key="1">
    <source>
        <dbReference type="EMBL" id="UOB16364.1"/>
    </source>
</evidence>
<dbReference type="Proteomes" id="UP000831290">
    <property type="component" value="Chromosome"/>
</dbReference>
<name>A0A9E6ZIW0_9FLAO</name>
<dbReference type="EMBL" id="CP094358">
    <property type="protein sequence ID" value="UOB16364.1"/>
    <property type="molecule type" value="Genomic_DNA"/>
</dbReference>
<dbReference type="KEGG" id="fbm:MQE35_11520"/>
<gene>
    <name evidence="1" type="ORF">MQE35_11520</name>
</gene>
<sequence>MRSLFDEDSNKNILDRLNNLNENSTPLWGKMTVGQMLWHCQFPLKIAIENKKPVKKPNLLAKLFFKKAMYNDKPWRKNLPTAPALKATEPKSFENEFKILKQLISEFRSLKNRKEWNAHPMFGYFSSEQWGKVQYKHLDHHLRQFGV</sequence>
<organism evidence="1 2">
    <name type="scientific">Abyssalbus ytuae</name>
    <dbReference type="NCBI Taxonomy" id="2926907"/>
    <lineage>
        <taxon>Bacteria</taxon>
        <taxon>Pseudomonadati</taxon>
        <taxon>Bacteroidota</taxon>
        <taxon>Flavobacteriia</taxon>
        <taxon>Flavobacteriales</taxon>
        <taxon>Flavobacteriaceae</taxon>
        <taxon>Abyssalbus</taxon>
    </lineage>
</organism>
<keyword evidence="2" id="KW-1185">Reference proteome</keyword>
<reference evidence="1" key="1">
    <citation type="submission" date="2022-03" db="EMBL/GenBank/DDBJ databases">
        <title>Description of Abyssus ytuae gen. nov., sp. nov., a novel member of the family Flavobacteriaceae isolated from the sediment of Mariana Trench.</title>
        <authorList>
            <person name="Zhang J."/>
            <person name="Xu X."/>
        </authorList>
    </citation>
    <scope>NUCLEOTIDE SEQUENCE</scope>
    <source>
        <strain evidence="1">MT3330</strain>
    </source>
</reference>
<accession>A0A9E6ZIW0</accession>
<proteinExistence type="predicted"/>